<dbReference type="InterPro" id="IPR004883">
    <property type="entry name" value="LOB"/>
</dbReference>
<protein>
    <recommendedName>
        <fullName evidence="2">LOB domain-containing protein</fullName>
    </recommendedName>
</protein>
<evidence type="ECO:0000256" key="1">
    <source>
        <dbReference type="ARBA" id="ARBA00005474"/>
    </source>
</evidence>
<feature type="non-terminal residue" evidence="3">
    <location>
        <position position="1"/>
    </location>
</feature>
<dbReference type="OrthoDB" id="1893065at2759"/>
<dbReference type="EMBL" id="AUSU01002191">
    <property type="protein sequence ID" value="EPS69290.1"/>
    <property type="molecule type" value="Genomic_DNA"/>
</dbReference>
<comment type="caution">
    <text evidence="3">The sequence shown here is derived from an EMBL/GenBank/DDBJ whole genome shotgun (WGS) entry which is preliminary data.</text>
</comment>
<comment type="similarity">
    <text evidence="1">Belongs to the LOB domain-containing protein family.</text>
</comment>
<dbReference type="Proteomes" id="UP000015453">
    <property type="component" value="Unassembled WGS sequence"/>
</dbReference>
<accession>S8CR70</accession>
<evidence type="ECO:0000313" key="4">
    <source>
        <dbReference type="Proteomes" id="UP000015453"/>
    </source>
</evidence>
<dbReference type="Pfam" id="PF03195">
    <property type="entry name" value="LOB"/>
    <property type="match status" value="1"/>
</dbReference>
<dbReference type="PANTHER" id="PTHR31301">
    <property type="entry name" value="LOB DOMAIN-CONTAINING PROTEIN 4-RELATED"/>
    <property type="match status" value="1"/>
</dbReference>
<dbReference type="AlphaFoldDB" id="S8CR70"/>
<sequence length="128" mass="14267">PPPNSKNHHRGSSSSSSTTQACAACKYQRRKCVSDCILAPYFPHDSQRQFLNAHRLFGVSNIIKIVRHLNPPAKDHAMRTIIYQSDVRAADPVGGCYRIVRELEHRIALAKAELDIVLHQLALCRAAA</sequence>
<reference evidence="3 4" key="1">
    <citation type="journal article" date="2013" name="BMC Genomics">
        <title>The miniature genome of a carnivorous plant Genlisea aurea contains a low number of genes and short non-coding sequences.</title>
        <authorList>
            <person name="Leushkin E.V."/>
            <person name="Sutormin R.A."/>
            <person name="Nabieva E.R."/>
            <person name="Penin A.A."/>
            <person name="Kondrashov A.S."/>
            <person name="Logacheva M.D."/>
        </authorList>
    </citation>
    <scope>NUCLEOTIDE SEQUENCE [LARGE SCALE GENOMIC DNA]</scope>
</reference>
<gene>
    <name evidence="3" type="ORF">M569_05476</name>
</gene>
<evidence type="ECO:0000313" key="3">
    <source>
        <dbReference type="EMBL" id="EPS69290.1"/>
    </source>
</evidence>
<dbReference type="PROSITE" id="PS50891">
    <property type="entry name" value="LOB"/>
    <property type="match status" value="1"/>
</dbReference>
<feature type="non-terminal residue" evidence="3">
    <location>
        <position position="128"/>
    </location>
</feature>
<organism evidence="3 4">
    <name type="scientific">Genlisea aurea</name>
    <dbReference type="NCBI Taxonomy" id="192259"/>
    <lineage>
        <taxon>Eukaryota</taxon>
        <taxon>Viridiplantae</taxon>
        <taxon>Streptophyta</taxon>
        <taxon>Embryophyta</taxon>
        <taxon>Tracheophyta</taxon>
        <taxon>Spermatophyta</taxon>
        <taxon>Magnoliopsida</taxon>
        <taxon>eudicotyledons</taxon>
        <taxon>Gunneridae</taxon>
        <taxon>Pentapetalae</taxon>
        <taxon>asterids</taxon>
        <taxon>lamiids</taxon>
        <taxon>Lamiales</taxon>
        <taxon>Lentibulariaceae</taxon>
        <taxon>Genlisea</taxon>
    </lineage>
</organism>
<feature type="domain" description="LOB" evidence="2">
    <location>
        <begin position="20"/>
        <end position="121"/>
    </location>
</feature>
<evidence type="ECO:0000259" key="2">
    <source>
        <dbReference type="PROSITE" id="PS50891"/>
    </source>
</evidence>
<keyword evidence="4" id="KW-1185">Reference proteome</keyword>
<name>S8CR70_9LAMI</name>
<proteinExistence type="inferred from homology"/>
<dbReference type="PANTHER" id="PTHR31301:SF67">
    <property type="entry name" value="LOB DOMAIN-CONTAINING PROTEIN 22"/>
    <property type="match status" value="1"/>
</dbReference>